<comment type="subcellular location">
    <subcellularLocation>
        <location evidence="1">Membrane</location>
        <topology evidence="1">Multi-pass membrane protein</topology>
    </subcellularLocation>
</comment>
<feature type="transmembrane region" description="Helical" evidence="6">
    <location>
        <begin position="64"/>
        <end position="84"/>
    </location>
</feature>
<evidence type="ECO:0000256" key="1">
    <source>
        <dbReference type="ARBA" id="ARBA00004141"/>
    </source>
</evidence>
<dbReference type="EMBL" id="JACHOO010000002">
    <property type="protein sequence ID" value="MBB5751976.1"/>
    <property type="molecule type" value="Genomic_DNA"/>
</dbReference>
<accession>A0A7W9FJV4</accession>
<feature type="transmembrane region" description="Helical" evidence="6">
    <location>
        <begin position="207"/>
        <end position="228"/>
    </location>
</feature>
<feature type="transmembrane region" description="Helical" evidence="6">
    <location>
        <begin position="12"/>
        <end position="28"/>
    </location>
</feature>
<feature type="transmembrane region" description="Helical" evidence="6">
    <location>
        <begin position="34"/>
        <end position="52"/>
    </location>
</feature>
<dbReference type="GO" id="GO:0016020">
    <property type="term" value="C:membrane"/>
    <property type="evidence" value="ECO:0007669"/>
    <property type="project" value="UniProtKB-SubCell"/>
</dbReference>
<protein>
    <submittedName>
        <fullName evidence="7">Putative PurR-regulated permease PerM</fullName>
    </submittedName>
</protein>
<gene>
    <name evidence="7" type="ORF">GGQ63_001028</name>
</gene>
<feature type="transmembrane region" description="Helical" evidence="6">
    <location>
        <begin position="153"/>
        <end position="171"/>
    </location>
</feature>
<dbReference type="PANTHER" id="PTHR21716">
    <property type="entry name" value="TRANSMEMBRANE PROTEIN"/>
    <property type="match status" value="1"/>
</dbReference>
<proteinExistence type="inferred from homology"/>
<reference evidence="7 8" key="1">
    <citation type="submission" date="2020-08" db="EMBL/GenBank/DDBJ databases">
        <title>Genomic Encyclopedia of Type Strains, Phase IV (KMG-IV): sequencing the most valuable type-strain genomes for metagenomic binning, comparative biology and taxonomic classification.</title>
        <authorList>
            <person name="Goeker M."/>
        </authorList>
    </citation>
    <scope>NUCLEOTIDE SEQUENCE [LARGE SCALE GENOMIC DNA]</scope>
    <source>
        <strain evidence="7 8">DSM 16268</strain>
    </source>
</reference>
<keyword evidence="4 6" id="KW-1133">Transmembrane helix</keyword>
<evidence type="ECO:0000256" key="4">
    <source>
        <dbReference type="ARBA" id="ARBA00022989"/>
    </source>
</evidence>
<keyword evidence="3 6" id="KW-0812">Transmembrane</keyword>
<keyword evidence="5 6" id="KW-0472">Membrane</keyword>
<dbReference type="PANTHER" id="PTHR21716:SF4">
    <property type="entry name" value="TRANSMEMBRANE PROTEIN 245"/>
    <property type="match status" value="1"/>
</dbReference>
<dbReference type="Pfam" id="PF01594">
    <property type="entry name" value="AI-2E_transport"/>
    <property type="match status" value="1"/>
</dbReference>
<evidence type="ECO:0000313" key="7">
    <source>
        <dbReference type="EMBL" id="MBB5751976.1"/>
    </source>
</evidence>
<dbReference type="InterPro" id="IPR002549">
    <property type="entry name" value="AI-2E-like"/>
</dbReference>
<comment type="caution">
    <text evidence="7">The sequence shown here is derived from an EMBL/GenBank/DDBJ whole genome shotgun (WGS) entry which is preliminary data.</text>
</comment>
<comment type="similarity">
    <text evidence="2">Belongs to the autoinducer-2 exporter (AI-2E) (TC 2.A.86) family.</text>
</comment>
<feature type="transmembrane region" description="Helical" evidence="6">
    <location>
        <begin position="271"/>
        <end position="293"/>
    </location>
</feature>
<evidence type="ECO:0000256" key="6">
    <source>
        <dbReference type="SAM" id="Phobius"/>
    </source>
</evidence>
<sequence length="364" mass="38227">MTAGCLTAERLRLMVIVALAAIGLYLSYRLALPFLPSLTWAVVLAILLAPLHGRIERRVRQRELAAGLTVGATAIAVVVPLLVVGGQVAAEAARGAVHVEAAIRTADWRDAIAGYPRIVAAATWVEERLDLAGAASTLASWLTAQSTSLLRGSVNQIVNLVLTFYMLFYLLRDRVRAVEATASLLPLRPAEFGKVSARFADTVRATIFGTVVVAIVQGALGGLMFWWLGLPAPLLWGVVMGLFAIVPVLGAFVVWLPAAIFLALEGRWADGLVMAIWGGGVVATVDNILYPILVGNRLQLHTIPAFVGAVGGILVFGASGIVLGPATIAVTLALIAILRDRLAAEAVPPPDIETPGAPSLPAGR</sequence>
<evidence type="ECO:0000256" key="3">
    <source>
        <dbReference type="ARBA" id="ARBA00022692"/>
    </source>
</evidence>
<dbReference type="RefSeq" id="WP_183853220.1">
    <property type="nucleotide sequence ID" value="NZ_JACHOO010000002.1"/>
</dbReference>
<evidence type="ECO:0000313" key="8">
    <source>
        <dbReference type="Proteomes" id="UP000523821"/>
    </source>
</evidence>
<feature type="transmembrane region" description="Helical" evidence="6">
    <location>
        <begin position="234"/>
        <end position="264"/>
    </location>
</feature>
<organism evidence="7 8">
    <name type="scientific">Prosthecomicrobium pneumaticum</name>
    <dbReference type="NCBI Taxonomy" id="81895"/>
    <lineage>
        <taxon>Bacteria</taxon>
        <taxon>Pseudomonadati</taxon>
        <taxon>Pseudomonadota</taxon>
        <taxon>Alphaproteobacteria</taxon>
        <taxon>Hyphomicrobiales</taxon>
        <taxon>Kaistiaceae</taxon>
        <taxon>Prosthecomicrobium</taxon>
    </lineage>
</organism>
<feature type="transmembrane region" description="Helical" evidence="6">
    <location>
        <begin position="305"/>
        <end position="338"/>
    </location>
</feature>
<keyword evidence="8" id="KW-1185">Reference proteome</keyword>
<name>A0A7W9FJV4_9HYPH</name>
<evidence type="ECO:0000256" key="2">
    <source>
        <dbReference type="ARBA" id="ARBA00009773"/>
    </source>
</evidence>
<dbReference type="Proteomes" id="UP000523821">
    <property type="component" value="Unassembled WGS sequence"/>
</dbReference>
<evidence type="ECO:0000256" key="5">
    <source>
        <dbReference type="ARBA" id="ARBA00023136"/>
    </source>
</evidence>
<dbReference type="AlphaFoldDB" id="A0A7W9FJV4"/>